<proteinExistence type="predicted"/>
<accession>A0ABW1HDK7</accession>
<sequence>MLNVIDIVPFSNREMDDLLPKWGSKLKLSLRDEPAMNVILRAAALPESPAQTQAPDTR</sequence>
<comment type="caution">
    <text evidence="1">The sequence shown here is derived from an EMBL/GenBank/DDBJ whole genome shotgun (WGS) entry which is preliminary data.</text>
</comment>
<gene>
    <name evidence="1" type="ORF">ACFQGL_26340</name>
</gene>
<evidence type="ECO:0000313" key="2">
    <source>
        <dbReference type="Proteomes" id="UP001596226"/>
    </source>
</evidence>
<keyword evidence="2" id="KW-1185">Reference proteome</keyword>
<organism evidence="1 2">
    <name type="scientific">Micromonospora vulcania</name>
    <dbReference type="NCBI Taxonomy" id="1441873"/>
    <lineage>
        <taxon>Bacteria</taxon>
        <taxon>Bacillati</taxon>
        <taxon>Actinomycetota</taxon>
        <taxon>Actinomycetes</taxon>
        <taxon>Micromonosporales</taxon>
        <taxon>Micromonosporaceae</taxon>
        <taxon>Micromonospora</taxon>
    </lineage>
</organism>
<dbReference type="EMBL" id="JBHSQS010000022">
    <property type="protein sequence ID" value="MFC5926863.1"/>
    <property type="molecule type" value="Genomic_DNA"/>
</dbReference>
<reference evidence="2" key="1">
    <citation type="journal article" date="2019" name="Int. J. Syst. Evol. Microbiol.">
        <title>The Global Catalogue of Microorganisms (GCM) 10K type strain sequencing project: providing services to taxonomists for standard genome sequencing and annotation.</title>
        <authorList>
            <consortium name="The Broad Institute Genomics Platform"/>
            <consortium name="The Broad Institute Genome Sequencing Center for Infectious Disease"/>
            <person name="Wu L."/>
            <person name="Ma J."/>
        </authorList>
    </citation>
    <scope>NUCLEOTIDE SEQUENCE [LARGE SCALE GENOMIC DNA]</scope>
    <source>
        <strain evidence="2">CGMCC 4.7144</strain>
    </source>
</reference>
<protein>
    <submittedName>
        <fullName evidence="1">Uncharacterized protein</fullName>
    </submittedName>
</protein>
<dbReference type="Proteomes" id="UP001596226">
    <property type="component" value="Unassembled WGS sequence"/>
</dbReference>
<evidence type="ECO:0000313" key="1">
    <source>
        <dbReference type="EMBL" id="MFC5926863.1"/>
    </source>
</evidence>
<name>A0ABW1HDK7_9ACTN</name>
<dbReference type="RefSeq" id="WP_377515147.1">
    <property type="nucleotide sequence ID" value="NZ_JBHSQS010000022.1"/>
</dbReference>